<gene>
    <name evidence="3" type="ORF">SBA_ch1_19880</name>
</gene>
<dbReference type="Proteomes" id="UP001059971">
    <property type="component" value="Chromosome 1"/>
</dbReference>
<evidence type="ECO:0000256" key="1">
    <source>
        <dbReference type="ARBA" id="ARBA00006484"/>
    </source>
</evidence>
<dbReference type="EMBL" id="AP018817">
    <property type="protein sequence ID" value="BBF69788.1"/>
    <property type="molecule type" value="Genomic_DNA"/>
</dbReference>
<accession>A0ABN5WBZ1</accession>
<evidence type="ECO:0000313" key="4">
    <source>
        <dbReference type="Proteomes" id="UP001059971"/>
    </source>
</evidence>
<dbReference type="Gene3D" id="3.40.50.720">
    <property type="entry name" value="NAD(P)-binding Rossmann-like Domain"/>
    <property type="match status" value="2"/>
</dbReference>
<dbReference type="PANTHER" id="PTHR24321:SF14">
    <property type="entry name" value="SHORT-CHAIN TYPE DEHYDROGENASE_REDUCTASE BLR2146-RELATED"/>
    <property type="match status" value="1"/>
</dbReference>
<dbReference type="PROSITE" id="PS00061">
    <property type="entry name" value="ADH_SHORT"/>
    <property type="match status" value="1"/>
</dbReference>
<dbReference type="CDD" id="cd05233">
    <property type="entry name" value="SDR_c"/>
    <property type="match status" value="2"/>
</dbReference>
<evidence type="ECO:0000256" key="2">
    <source>
        <dbReference type="ARBA" id="ARBA00023002"/>
    </source>
</evidence>
<protein>
    <recommendedName>
        <fullName evidence="5">3-oxoacyl-(Acyl-carrier-protein) reductase</fullName>
    </recommendedName>
</protein>
<reference evidence="3" key="1">
    <citation type="submission" date="2018-07" db="EMBL/GenBank/DDBJ databases">
        <title>Complete genome sequence of Sphingomonas bisphenolicum strain AO1, a bisphenol A degradative bacterium isolated from Japanese farm field.</title>
        <authorList>
            <person name="Murakami M."/>
            <person name="Koh M."/>
            <person name="Koba S."/>
            <person name="Matsumura Y."/>
        </authorList>
    </citation>
    <scope>NUCLEOTIDE SEQUENCE</scope>
    <source>
        <strain evidence="3">AO1</strain>
    </source>
</reference>
<dbReference type="PANTHER" id="PTHR24321">
    <property type="entry name" value="DEHYDROGENASES, SHORT CHAIN"/>
    <property type="match status" value="1"/>
</dbReference>
<dbReference type="InterPro" id="IPR020904">
    <property type="entry name" value="Sc_DH/Rdtase_CS"/>
</dbReference>
<evidence type="ECO:0000313" key="3">
    <source>
        <dbReference type="EMBL" id="BBF69788.1"/>
    </source>
</evidence>
<dbReference type="InterPro" id="IPR036291">
    <property type="entry name" value="NAD(P)-bd_dom_sf"/>
</dbReference>
<dbReference type="Pfam" id="PF13561">
    <property type="entry name" value="adh_short_C2"/>
    <property type="match status" value="2"/>
</dbReference>
<proteinExistence type="inferred from homology"/>
<comment type="similarity">
    <text evidence="1">Belongs to the short-chain dehydrogenases/reductases (SDR) family.</text>
</comment>
<dbReference type="PRINTS" id="PR00081">
    <property type="entry name" value="GDHRDH"/>
</dbReference>
<name>A0ABN5WBZ1_9SPHN</name>
<dbReference type="InterPro" id="IPR002347">
    <property type="entry name" value="SDR_fam"/>
</dbReference>
<keyword evidence="4" id="KW-1185">Reference proteome</keyword>
<dbReference type="SUPFAM" id="SSF51735">
    <property type="entry name" value="NAD(P)-binding Rossmann-fold domains"/>
    <property type="match status" value="2"/>
</dbReference>
<sequence length="505" mass="52537">MSSDRPSPLRYAIIGTWAFEDAKATAEALRESASRLGRHCAIRFLMSDAETSAMLSRVMPCDSATISPEILTAEALASALDAEPLDGVVLWFENYAPGLLKDMSSADWDAGLNWNARATWKTAQECIPRLEALKGGLVAVSSRAARESLPGGGSFGIAKTLEYNLVRSLAAEAAVKGVRANLLSLSPTAFGQEPADEIANVIAFLMSPAAAGMNGATVALDGRSVNAGPTATLFAAIGQSAPEPAPPPALGQRLRAIVTGGAGCIGKASVLALARLAKEQGQEGLDVLVADIDPARLAEAARALSAEGIYAHSLVADLGDPDIGPMLVKQAVAHFGGLDVLFSNAGYGITDAALEAPDAQWAKIVEINLSATWRMAIAAFPHLRASGGALVATSSIASFLANARAPMYSATKAALNRLVAQISLEWGMYGVRANLVSPGSIDTPMNQLSSLPAEDRDRIARGFPTPRLGRPEEVAEAVAFLASRKASYISGQNLVVDGGLLQAIR</sequence>
<organism evidence="3 4">
    <name type="scientific">Sphingomonas bisphenolicum</name>
    <dbReference type="NCBI Taxonomy" id="296544"/>
    <lineage>
        <taxon>Bacteria</taxon>
        <taxon>Pseudomonadati</taxon>
        <taxon>Pseudomonadota</taxon>
        <taxon>Alphaproteobacteria</taxon>
        <taxon>Sphingomonadales</taxon>
        <taxon>Sphingomonadaceae</taxon>
        <taxon>Sphingomonas</taxon>
    </lineage>
</organism>
<evidence type="ECO:0008006" key="5">
    <source>
        <dbReference type="Google" id="ProtNLM"/>
    </source>
</evidence>
<keyword evidence="2" id="KW-0560">Oxidoreductase</keyword>